<evidence type="ECO:0000313" key="3">
    <source>
        <dbReference type="Proteomes" id="UP000249590"/>
    </source>
</evidence>
<dbReference type="InterPro" id="IPR026888">
    <property type="entry name" value="AcetylCoA_hyd_C"/>
</dbReference>
<evidence type="ECO:0000259" key="1">
    <source>
        <dbReference type="Pfam" id="PF13336"/>
    </source>
</evidence>
<dbReference type="SUPFAM" id="SSF100950">
    <property type="entry name" value="NagB/RpiA/CoA transferase-like"/>
    <property type="match status" value="2"/>
</dbReference>
<dbReference type="PANTHER" id="PTHR21432">
    <property type="entry name" value="ACETYL-COA HYDROLASE-RELATED"/>
    <property type="match status" value="1"/>
</dbReference>
<dbReference type="Gene3D" id="3.40.1080.20">
    <property type="entry name" value="Acetyl-CoA hydrolase/transferase C-terminal domain"/>
    <property type="match status" value="1"/>
</dbReference>
<keyword evidence="3" id="KW-1185">Reference proteome</keyword>
<dbReference type="InterPro" id="IPR046433">
    <property type="entry name" value="ActCoA_hydro"/>
</dbReference>
<organism evidence="2 3">
    <name type="scientific">Acuticoccus sediminis</name>
    <dbReference type="NCBI Taxonomy" id="2184697"/>
    <lineage>
        <taxon>Bacteria</taxon>
        <taxon>Pseudomonadati</taxon>
        <taxon>Pseudomonadota</taxon>
        <taxon>Alphaproteobacteria</taxon>
        <taxon>Hyphomicrobiales</taxon>
        <taxon>Amorphaceae</taxon>
        <taxon>Acuticoccus</taxon>
    </lineage>
</organism>
<dbReference type="InterPro" id="IPR037171">
    <property type="entry name" value="NagB/RpiA_transferase-like"/>
</dbReference>
<reference evidence="2 3" key="1">
    <citation type="submission" date="2018-05" db="EMBL/GenBank/DDBJ databases">
        <title>Acuticoccus sediminis sp. nov., isolated from deep-sea sediment of Indian Ocean.</title>
        <authorList>
            <person name="Liu X."/>
            <person name="Lai Q."/>
            <person name="Du Y."/>
            <person name="Sun F."/>
            <person name="Zhang X."/>
            <person name="Wang S."/>
            <person name="Shao Z."/>
        </authorList>
    </citation>
    <scope>NUCLEOTIDE SEQUENCE [LARGE SCALE GENOMIC DNA]</scope>
    <source>
        <strain evidence="2 3">PTG4-2</strain>
    </source>
</reference>
<accession>A0A8B2NDN5</accession>
<dbReference type="PANTHER" id="PTHR21432:SF20">
    <property type="entry name" value="ACETYL-COA HYDROLASE"/>
    <property type="match status" value="1"/>
</dbReference>
<dbReference type="EMBL" id="QHHQ01000011">
    <property type="protein sequence ID" value="RAH96798.1"/>
    <property type="molecule type" value="Genomic_DNA"/>
</dbReference>
<dbReference type="Gene3D" id="3.30.750.70">
    <property type="entry name" value="4-hydroxybutyrate coenzyme like domains"/>
    <property type="match status" value="1"/>
</dbReference>
<dbReference type="GO" id="GO:0006083">
    <property type="term" value="P:acetate metabolic process"/>
    <property type="evidence" value="ECO:0007669"/>
    <property type="project" value="InterPro"/>
</dbReference>
<gene>
    <name evidence="2" type="ORF">DLJ53_31545</name>
</gene>
<evidence type="ECO:0000313" key="2">
    <source>
        <dbReference type="EMBL" id="RAH96798.1"/>
    </source>
</evidence>
<feature type="domain" description="Acetyl-CoA hydrolase/transferase C-terminal" evidence="1">
    <location>
        <begin position="266"/>
        <end position="413"/>
    </location>
</feature>
<sequence>MQPVAAKDVSFAPLLQAGDRVVVGQGTAEPTTLVRRLLQEARDGALPPFRLFVGPAISGTLVDTVPDTVTVESYGGIGATAALARRGKLDVFPLHLSAIDRSFRDGRIRADLVLLALCPSVERPGWNLGLARDLAFTAAQRAESRVVGEYQPAMPVCRGGDIGEPALAALVTAEAPPVEFVAPEPDATIRRIAGRIAELIPDGACVQMGFGTIPAALCAALTGHRDLGVHSGAVVDGVVTLAECGALTNARKEHGRGVTVGGMLLGTRRLFDFADRNPAFRLAGHEETHYGEVLSAISRFHAVNSALEVDLTGQVGAEIVGGRYIGAVGGQVDYVRAAQASDGGRSIIALPSTTAKGRSRIVAHVGTVTCARADADTFVTEHGVAELRGQPISERIRRMVAIAAPEHRETLLRDWHDAARVA</sequence>
<dbReference type="Pfam" id="PF13336">
    <property type="entry name" value="AcetylCoA_hyd_C"/>
    <property type="match status" value="1"/>
</dbReference>
<dbReference type="OrthoDB" id="9801795at2"/>
<protein>
    <submittedName>
        <fullName evidence="2">4-hydroxybutyrate CoA-transferase</fullName>
    </submittedName>
</protein>
<dbReference type="Gene3D" id="3.40.1080.10">
    <property type="entry name" value="Glutaconate Coenzyme A-transferase"/>
    <property type="match status" value="1"/>
</dbReference>
<keyword evidence="2" id="KW-0808">Transferase</keyword>
<dbReference type="Proteomes" id="UP000249590">
    <property type="component" value="Unassembled WGS sequence"/>
</dbReference>
<comment type="caution">
    <text evidence="2">The sequence shown here is derived from an EMBL/GenBank/DDBJ whole genome shotgun (WGS) entry which is preliminary data.</text>
</comment>
<name>A0A8B2NDN5_9HYPH</name>
<dbReference type="GO" id="GO:0008775">
    <property type="term" value="F:acetate CoA-transferase activity"/>
    <property type="evidence" value="ECO:0007669"/>
    <property type="project" value="InterPro"/>
</dbReference>
<dbReference type="RefSeq" id="WP_111352320.1">
    <property type="nucleotide sequence ID" value="NZ_QHHQ01000011.1"/>
</dbReference>
<dbReference type="InterPro" id="IPR038460">
    <property type="entry name" value="AcetylCoA_hyd_C_sf"/>
</dbReference>
<proteinExistence type="predicted"/>
<dbReference type="AlphaFoldDB" id="A0A8B2NDN5"/>